<dbReference type="EMBL" id="KQ434892">
    <property type="protein sequence ID" value="KZC10502.1"/>
    <property type="molecule type" value="Genomic_DNA"/>
</dbReference>
<evidence type="ECO:0000313" key="2">
    <source>
        <dbReference type="Proteomes" id="UP000076502"/>
    </source>
</evidence>
<accession>A0A154PFB7</accession>
<reference evidence="1 2" key="1">
    <citation type="submission" date="2015-07" db="EMBL/GenBank/DDBJ databases">
        <title>The genome of Dufourea novaeangliae.</title>
        <authorList>
            <person name="Pan H."/>
            <person name="Kapheim K."/>
        </authorList>
    </citation>
    <scope>NUCLEOTIDE SEQUENCE [LARGE SCALE GENOMIC DNA]</scope>
    <source>
        <strain evidence="1">0120121106</strain>
        <tissue evidence="1">Whole body</tissue>
    </source>
</reference>
<keyword evidence="2" id="KW-1185">Reference proteome</keyword>
<sequence length="196" mass="23076">MGTENIEEMVLTLYNQEKWTDIVELVCSTNEFEKCRLFWVLPTMNDLCWIKDIIDMHNVSGLTSIGCGCGLLEWLFQKYSGLEVVGIELDRSWWCSKYSPPTFLTNMLFVHESNTKSLRVPENHALLFCYFNNASAFCDYIKNYRGKLVFVVGPKEDQHRWTDPMPFDKKFNDYGWKLLSKKEIERSDDYITVYGR</sequence>
<dbReference type="OrthoDB" id="6375980at2759"/>
<evidence type="ECO:0000313" key="1">
    <source>
        <dbReference type="EMBL" id="KZC10502.1"/>
    </source>
</evidence>
<dbReference type="STRING" id="178035.A0A154PFB7"/>
<protein>
    <submittedName>
        <fullName evidence="1">Uncharacterized protein</fullName>
    </submittedName>
</protein>
<organism evidence="1 2">
    <name type="scientific">Dufourea novaeangliae</name>
    <name type="common">Sweat bee</name>
    <dbReference type="NCBI Taxonomy" id="178035"/>
    <lineage>
        <taxon>Eukaryota</taxon>
        <taxon>Metazoa</taxon>
        <taxon>Ecdysozoa</taxon>
        <taxon>Arthropoda</taxon>
        <taxon>Hexapoda</taxon>
        <taxon>Insecta</taxon>
        <taxon>Pterygota</taxon>
        <taxon>Neoptera</taxon>
        <taxon>Endopterygota</taxon>
        <taxon>Hymenoptera</taxon>
        <taxon>Apocrita</taxon>
        <taxon>Aculeata</taxon>
        <taxon>Apoidea</taxon>
        <taxon>Anthophila</taxon>
        <taxon>Halictidae</taxon>
        <taxon>Rophitinae</taxon>
        <taxon>Dufourea</taxon>
    </lineage>
</organism>
<dbReference type="Proteomes" id="UP000076502">
    <property type="component" value="Unassembled WGS sequence"/>
</dbReference>
<proteinExistence type="predicted"/>
<dbReference type="AlphaFoldDB" id="A0A154PFB7"/>
<gene>
    <name evidence="1" type="ORF">WN55_01939</name>
</gene>
<dbReference type="OMA" id="GLLEWMI"/>
<name>A0A154PFB7_DUFNO</name>